<dbReference type="FunFam" id="1.10.10.10:FF:000001">
    <property type="entry name" value="LysR family transcriptional regulator"/>
    <property type="match status" value="1"/>
</dbReference>
<accession>A0A087AD55</accession>
<dbReference type="SUPFAM" id="SSF53850">
    <property type="entry name" value="Periplasmic binding protein-like II"/>
    <property type="match status" value="1"/>
</dbReference>
<dbReference type="PANTHER" id="PTHR30419">
    <property type="entry name" value="HTH-TYPE TRANSCRIPTIONAL REGULATOR YBHD"/>
    <property type="match status" value="1"/>
</dbReference>
<sequence length="298" mass="32565">MELRILRNFLTVVEEGGVTAAADVLLLSQPALSRQIKELEEELGSSLFVRGNRARELELTDAGWLMYRRAQEIVDLSDRAKAEILAGRVIVGDVRIAAAQSAVMRVVARAAVLMRERHPRVTVCLHDDFGANIVERLDSGLADFGVLVQPVDMGRYGSLPLPGGDPMGLLMRHDHPFASRTAVTAKDLEEVPLIMPKGVLGRGDLSGWLGRYAKRINVVGTMNLMYNASCFVREGFACAVGPQDMVDTSPDSGLCFRPFEPAVSTRLAIAWKNGQPLSPAAEAFLEALQDVLKPRRMS</sequence>
<dbReference type="Pfam" id="PF03466">
    <property type="entry name" value="LysR_substrate"/>
    <property type="match status" value="1"/>
</dbReference>
<dbReference type="GO" id="GO:0005829">
    <property type="term" value="C:cytosol"/>
    <property type="evidence" value="ECO:0007669"/>
    <property type="project" value="TreeGrafter"/>
</dbReference>
<reference evidence="6 7" key="1">
    <citation type="submission" date="2014-03" db="EMBL/GenBank/DDBJ databases">
        <title>Genomics of Bifidobacteria.</title>
        <authorList>
            <person name="Ventura M."/>
            <person name="Milani C."/>
            <person name="Lugli G.A."/>
        </authorList>
    </citation>
    <scope>NUCLEOTIDE SEQUENCE [LARGE SCALE GENOMIC DNA]</scope>
    <source>
        <strain evidence="6 7">DSM 23973</strain>
    </source>
</reference>
<dbReference type="AlphaFoldDB" id="A0A087AD55"/>
<dbReference type="Pfam" id="PF00126">
    <property type="entry name" value="HTH_1"/>
    <property type="match status" value="1"/>
</dbReference>
<keyword evidence="2" id="KW-0805">Transcription regulation</keyword>
<dbReference type="OrthoDB" id="3181812at2"/>
<evidence type="ECO:0000313" key="6">
    <source>
        <dbReference type="EMBL" id="KFI56705.1"/>
    </source>
</evidence>
<keyword evidence="3" id="KW-0238">DNA-binding</keyword>
<dbReference type="STRING" id="1437609.BCAL_0312"/>
<gene>
    <name evidence="6" type="ORF">BCAL_0312</name>
</gene>
<name>A0A087AD55_9BIFI</name>
<evidence type="ECO:0000256" key="3">
    <source>
        <dbReference type="ARBA" id="ARBA00023125"/>
    </source>
</evidence>
<dbReference type="Gene3D" id="1.10.10.10">
    <property type="entry name" value="Winged helix-like DNA-binding domain superfamily/Winged helix DNA-binding domain"/>
    <property type="match status" value="1"/>
</dbReference>
<dbReference type="Proteomes" id="UP000029072">
    <property type="component" value="Unassembled WGS sequence"/>
</dbReference>
<dbReference type="InterPro" id="IPR000847">
    <property type="entry name" value="LysR_HTH_N"/>
</dbReference>
<dbReference type="InterPro" id="IPR036388">
    <property type="entry name" value="WH-like_DNA-bd_sf"/>
</dbReference>
<dbReference type="EMBL" id="JGYS01000001">
    <property type="protein sequence ID" value="KFI56705.1"/>
    <property type="molecule type" value="Genomic_DNA"/>
</dbReference>
<evidence type="ECO:0000256" key="2">
    <source>
        <dbReference type="ARBA" id="ARBA00023015"/>
    </source>
</evidence>
<comment type="similarity">
    <text evidence="1">Belongs to the LysR transcriptional regulatory family.</text>
</comment>
<keyword evidence="4" id="KW-0804">Transcription</keyword>
<dbReference type="GO" id="GO:0003677">
    <property type="term" value="F:DNA binding"/>
    <property type="evidence" value="ECO:0007669"/>
    <property type="project" value="UniProtKB-KW"/>
</dbReference>
<dbReference type="InterPro" id="IPR036390">
    <property type="entry name" value="WH_DNA-bd_sf"/>
</dbReference>
<dbReference type="SUPFAM" id="SSF46785">
    <property type="entry name" value="Winged helix' DNA-binding domain"/>
    <property type="match status" value="1"/>
</dbReference>
<proteinExistence type="inferred from homology"/>
<dbReference type="InterPro" id="IPR005119">
    <property type="entry name" value="LysR_subst-bd"/>
</dbReference>
<organism evidence="6 7">
    <name type="scientific">Bifidobacterium callitrichos DSM 23973</name>
    <dbReference type="NCBI Taxonomy" id="1437609"/>
    <lineage>
        <taxon>Bacteria</taxon>
        <taxon>Bacillati</taxon>
        <taxon>Actinomycetota</taxon>
        <taxon>Actinomycetes</taxon>
        <taxon>Bifidobacteriales</taxon>
        <taxon>Bifidobacteriaceae</taxon>
        <taxon>Bifidobacterium</taxon>
    </lineage>
</organism>
<dbReference type="Gene3D" id="3.40.190.290">
    <property type="match status" value="1"/>
</dbReference>
<dbReference type="GO" id="GO:0003700">
    <property type="term" value="F:DNA-binding transcription factor activity"/>
    <property type="evidence" value="ECO:0007669"/>
    <property type="project" value="InterPro"/>
</dbReference>
<comment type="caution">
    <text evidence="6">The sequence shown here is derived from an EMBL/GenBank/DDBJ whole genome shotgun (WGS) entry which is preliminary data.</text>
</comment>
<dbReference type="PANTHER" id="PTHR30419:SF8">
    <property type="entry name" value="NITROGEN ASSIMILATION TRANSCRIPTIONAL ACTIVATOR-RELATED"/>
    <property type="match status" value="1"/>
</dbReference>
<protein>
    <submittedName>
        <fullName evidence="6">LysR-type transcriptional regulator</fullName>
    </submittedName>
</protein>
<dbReference type="PRINTS" id="PR00039">
    <property type="entry name" value="HTHLYSR"/>
</dbReference>
<dbReference type="eggNOG" id="COG0583">
    <property type="taxonomic scope" value="Bacteria"/>
</dbReference>
<dbReference type="InterPro" id="IPR050950">
    <property type="entry name" value="HTH-type_LysR_regulators"/>
</dbReference>
<evidence type="ECO:0000259" key="5">
    <source>
        <dbReference type="PROSITE" id="PS50931"/>
    </source>
</evidence>
<dbReference type="PROSITE" id="PS50931">
    <property type="entry name" value="HTH_LYSR"/>
    <property type="match status" value="1"/>
</dbReference>
<feature type="domain" description="HTH lysR-type" evidence="5">
    <location>
        <begin position="1"/>
        <end position="60"/>
    </location>
</feature>
<dbReference type="RefSeq" id="WP_043163948.1">
    <property type="nucleotide sequence ID" value="NZ_JDUV01000001.1"/>
</dbReference>
<evidence type="ECO:0000256" key="1">
    <source>
        <dbReference type="ARBA" id="ARBA00009437"/>
    </source>
</evidence>
<evidence type="ECO:0000313" key="7">
    <source>
        <dbReference type="Proteomes" id="UP000029072"/>
    </source>
</evidence>
<dbReference type="CDD" id="cd05466">
    <property type="entry name" value="PBP2_LTTR_substrate"/>
    <property type="match status" value="1"/>
</dbReference>
<evidence type="ECO:0000256" key="4">
    <source>
        <dbReference type="ARBA" id="ARBA00023163"/>
    </source>
</evidence>